<dbReference type="Gene3D" id="1.10.287.10">
    <property type="entry name" value="S15/NS1, RNA-binding"/>
    <property type="match status" value="1"/>
</dbReference>
<dbReference type="AlphaFoldDB" id="A0A835YVZ3"/>
<evidence type="ECO:0000256" key="5">
    <source>
        <dbReference type="RuleBase" id="RU003920"/>
    </source>
</evidence>
<keyword evidence="7" id="KW-1185">Reference proteome</keyword>
<evidence type="ECO:0000313" key="7">
    <source>
        <dbReference type="Proteomes" id="UP000664859"/>
    </source>
</evidence>
<accession>A0A835YVZ3</accession>
<dbReference type="InterPro" id="IPR005290">
    <property type="entry name" value="Ribosomal_uS15_bac-type"/>
</dbReference>
<dbReference type="HAMAP" id="MF_01343_B">
    <property type="entry name" value="Ribosomal_uS15_B"/>
    <property type="match status" value="1"/>
</dbReference>
<reference evidence="6" key="1">
    <citation type="submission" date="2021-02" db="EMBL/GenBank/DDBJ databases">
        <title>First Annotated Genome of the Yellow-green Alga Tribonema minus.</title>
        <authorList>
            <person name="Mahan K.M."/>
        </authorList>
    </citation>
    <scope>NUCLEOTIDE SEQUENCE</scope>
    <source>
        <strain evidence="6">UTEX B ZZ1240</strain>
    </source>
</reference>
<dbReference type="GO" id="GO:0005737">
    <property type="term" value="C:cytoplasm"/>
    <property type="evidence" value="ECO:0007669"/>
    <property type="project" value="UniProtKB-ARBA"/>
</dbReference>
<dbReference type="InterPro" id="IPR009068">
    <property type="entry name" value="uS15_NS1_RNA-bd_sf"/>
</dbReference>
<organism evidence="6 7">
    <name type="scientific">Tribonema minus</name>
    <dbReference type="NCBI Taxonomy" id="303371"/>
    <lineage>
        <taxon>Eukaryota</taxon>
        <taxon>Sar</taxon>
        <taxon>Stramenopiles</taxon>
        <taxon>Ochrophyta</taxon>
        <taxon>PX clade</taxon>
        <taxon>Xanthophyceae</taxon>
        <taxon>Tribonematales</taxon>
        <taxon>Tribonemataceae</taxon>
        <taxon>Tribonema</taxon>
    </lineage>
</organism>
<dbReference type="PANTHER" id="PTHR23321">
    <property type="entry name" value="RIBOSOMAL PROTEIN S15, BACTERIAL AND ORGANELLAR"/>
    <property type="match status" value="1"/>
</dbReference>
<dbReference type="SUPFAM" id="SSF47060">
    <property type="entry name" value="S15/NS1 RNA-binding domain"/>
    <property type="match status" value="1"/>
</dbReference>
<evidence type="ECO:0000256" key="1">
    <source>
        <dbReference type="ARBA" id="ARBA00008434"/>
    </source>
</evidence>
<dbReference type="Pfam" id="PF00312">
    <property type="entry name" value="Ribosomal_S15"/>
    <property type="match status" value="1"/>
</dbReference>
<evidence type="ECO:0000313" key="6">
    <source>
        <dbReference type="EMBL" id="KAG5182415.1"/>
    </source>
</evidence>
<dbReference type="PANTHER" id="PTHR23321:SF26">
    <property type="entry name" value="SMALL RIBOSOMAL SUBUNIT PROTEIN US15M"/>
    <property type="match status" value="1"/>
</dbReference>
<dbReference type="InterPro" id="IPR000589">
    <property type="entry name" value="Ribosomal_uS15"/>
</dbReference>
<dbReference type="OrthoDB" id="441444at2759"/>
<proteinExistence type="inferred from homology"/>
<comment type="similarity">
    <text evidence="1 4">Belongs to the universal ribosomal protein uS15 family.</text>
</comment>
<dbReference type="SMART" id="SM01387">
    <property type="entry name" value="Ribosomal_S15"/>
    <property type="match status" value="1"/>
</dbReference>
<protein>
    <recommendedName>
        <fullName evidence="5">30S ribosomal protein S15</fullName>
    </recommendedName>
</protein>
<dbReference type="EMBL" id="JAFCMP010000246">
    <property type="protein sequence ID" value="KAG5182415.1"/>
    <property type="molecule type" value="Genomic_DNA"/>
</dbReference>
<dbReference type="NCBIfam" id="TIGR00952">
    <property type="entry name" value="S15_bact"/>
    <property type="match status" value="1"/>
</dbReference>
<dbReference type="GO" id="GO:0003735">
    <property type="term" value="F:structural constituent of ribosome"/>
    <property type="evidence" value="ECO:0007669"/>
    <property type="project" value="InterPro"/>
</dbReference>
<keyword evidence="3 4" id="KW-0687">Ribonucleoprotein</keyword>
<sequence length="89" mass="10486">MAAWARRPGDSGSTEVQVAILTVRINNLHRHFKKHTKDKHTRRGLEALTVQRRKLLQYMKRVDFPMYRRIVLTLGLQPVRDSKKPKLAR</sequence>
<dbReference type="GO" id="GO:0006412">
    <property type="term" value="P:translation"/>
    <property type="evidence" value="ECO:0007669"/>
    <property type="project" value="InterPro"/>
</dbReference>
<name>A0A835YVZ3_9STRA</name>
<evidence type="ECO:0000256" key="3">
    <source>
        <dbReference type="ARBA" id="ARBA00023274"/>
    </source>
</evidence>
<dbReference type="Proteomes" id="UP000664859">
    <property type="component" value="Unassembled WGS sequence"/>
</dbReference>
<dbReference type="CDD" id="cd00353">
    <property type="entry name" value="Ribosomal_S15p_S13e"/>
    <property type="match status" value="1"/>
</dbReference>
<dbReference type="GO" id="GO:0005840">
    <property type="term" value="C:ribosome"/>
    <property type="evidence" value="ECO:0007669"/>
    <property type="project" value="UniProtKB-KW"/>
</dbReference>
<evidence type="ECO:0000256" key="2">
    <source>
        <dbReference type="ARBA" id="ARBA00022980"/>
    </source>
</evidence>
<gene>
    <name evidence="6" type="ORF">JKP88DRAFT_164607</name>
</gene>
<dbReference type="GO" id="GO:1990904">
    <property type="term" value="C:ribonucleoprotein complex"/>
    <property type="evidence" value="ECO:0007669"/>
    <property type="project" value="UniProtKB-KW"/>
</dbReference>
<comment type="caution">
    <text evidence="6">The sequence shown here is derived from an EMBL/GenBank/DDBJ whole genome shotgun (WGS) entry which is preliminary data.</text>
</comment>
<keyword evidence="2 4" id="KW-0689">Ribosomal protein</keyword>
<dbReference type="PROSITE" id="PS00362">
    <property type="entry name" value="RIBOSOMAL_S15"/>
    <property type="match status" value="1"/>
</dbReference>
<evidence type="ECO:0000256" key="4">
    <source>
        <dbReference type="RuleBase" id="RU003919"/>
    </source>
</evidence>